<evidence type="ECO:0000256" key="1">
    <source>
        <dbReference type="SAM" id="MobiDB-lite"/>
    </source>
</evidence>
<feature type="region of interest" description="Disordered" evidence="1">
    <location>
        <begin position="1"/>
        <end position="153"/>
    </location>
</feature>
<feature type="compositionally biased region" description="Gly residues" evidence="1">
    <location>
        <begin position="125"/>
        <end position="134"/>
    </location>
</feature>
<feature type="region of interest" description="Disordered" evidence="1">
    <location>
        <begin position="165"/>
        <end position="286"/>
    </location>
</feature>
<feature type="compositionally biased region" description="Basic residues" evidence="1">
    <location>
        <begin position="28"/>
        <end position="49"/>
    </location>
</feature>
<name>A0A0N4ZJH7_PARTI</name>
<feature type="compositionally biased region" description="Basic and acidic residues" evidence="1">
    <location>
        <begin position="97"/>
        <end position="107"/>
    </location>
</feature>
<organism evidence="2 3">
    <name type="scientific">Parastrongyloides trichosuri</name>
    <name type="common">Possum-specific nematode worm</name>
    <dbReference type="NCBI Taxonomy" id="131310"/>
    <lineage>
        <taxon>Eukaryota</taxon>
        <taxon>Metazoa</taxon>
        <taxon>Ecdysozoa</taxon>
        <taxon>Nematoda</taxon>
        <taxon>Chromadorea</taxon>
        <taxon>Rhabditida</taxon>
        <taxon>Tylenchina</taxon>
        <taxon>Panagrolaimomorpha</taxon>
        <taxon>Strongyloidoidea</taxon>
        <taxon>Strongyloididae</taxon>
        <taxon>Parastrongyloides</taxon>
    </lineage>
</organism>
<dbReference type="Proteomes" id="UP000038045">
    <property type="component" value="Unplaced"/>
</dbReference>
<proteinExistence type="predicted"/>
<feature type="compositionally biased region" description="Basic and acidic residues" evidence="1">
    <location>
        <begin position="136"/>
        <end position="145"/>
    </location>
</feature>
<reference evidence="3" key="1">
    <citation type="submission" date="2017-02" db="UniProtKB">
        <authorList>
            <consortium name="WormBaseParasite"/>
        </authorList>
    </citation>
    <scope>IDENTIFICATION</scope>
</reference>
<sequence>TMYTVHKQDHRRQRLSDPADPSGAGRGARGRRQRAGRKDRHDRTRHRRPAPGGRGARDRREHGPVAPLWLVRRGAGASVGGDQRHRRHRPDQAGRAGRTEDAEDLRRLSHQWRGAGLSAVEPEGSGLGRAGVRGTGRLEREHGGRADLQGPERPCAEICAADRGTDRGAEAQGGQAALQRRGGPGDQGSGDADPVFGPDPVRQRSHAGGARHQAAGGDAESPGHQDGRRAAGDCGGRTGHGAGRGSANQGWADGAGSGRAGAGLPRESGAGGVRAAPSPATEKGDG</sequence>
<protein>
    <submittedName>
        <fullName evidence="3">Transcription termination factor Rho</fullName>
    </submittedName>
</protein>
<evidence type="ECO:0000313" key="3">
    <source>
        <dbReference type="WBParaSite" id="PTRK_0000811800.1"/>
    </source>
</evidence>
<feature type="compositionally biased region" description="Low complexity" evidence="1">
    <location>
        <begin position="170"/>
        <end position="181"/>
    </location>
</feature>
<feature type="compositionally biased region" description="Gly residues" evidence="1">
    <location>
        <begin position="233"/>
        <end position="244"/>
    </location>
</feature>
<evidence type="ECO:0000313" key="2">
    <source>
        <dbReference type="Proteomes" id="UP000038045"/>
    </source>
</evidence>
<dbReference type="AlphaFoldDB" id="A0A0N4ZJH7"/>
<keyword evidence="2" id="KW-1185">Reference proteome</keyword>
<accession>A0A0N4ZJH7</accession>
<dbReference type="WBParaSite" id="PTRK_0000811800.1">
    <property type="protein sequence ID" value="PTRK_0000811800.1"/>
    <property type="gene ID" value="PTRK_0000811800"/>
</dbReference>
<feature type="compositionally biased region" description="Basic and acidic residues" evidence="1">
    <location>
        <begin position="221"/>
        <end position="231"/>
    </location>
</feature>
<feature type="compositionally biased region" description="Low complexity" evidence="1">
    <location>
        <begin position="207"/>
        <end position="219"/>
    </location>
</feature>